<feature type="domain" description="Glycosyltransferase 2-like" evidence="1">
    <location>
        <begin position="10"/>
        <end position="148"/>
    </location>
</feature>
<dbReference type="InterPro" id="IPR001173">
    <property type="entry name" value="Glyco_trans_2-like"/>
</dbReference>
<keyword evidence="3" id="KW-1185">Reference proteome</keyword>
<dbReference type="OrthoDB" id="396512at2"/>
<dbReference type="AlphaFoldDB" id="A0A5D6WBM7"/>
<sequence length="306" mass="35712">MEKKNKPLVSIMIPTYNRPELFEQTLQSALNQDYENFEVLVNDNSSNDDTEQLMQKYLSDPRLHYNRNRGAKTKEENFSSFEYQAKGEYLQWCMDDDMLAPNKLSKMIECFEKHPEVTLVTSQRGVVNGDGMLIKQWKAPVKITAEYEVLAGADTALTTLANATNFIGEPSAVLFRRRDLKNHYWHAESRGYLTISDIAMWLELLEHGDIAIFREPLSYFRRHKGQEGAQGDVILLSRLEWIRLNREYYQRQVFPYTKERYKLFLKHILADAESCQKLKAQSTDEMWKRYTSGLQAVKEELDAVGE</sequence>
<dbReference type="RefSeq" id="WP_149171062.1">
    <property type="nucleotide sequence ID" value="NZ_VTOY01000002.1"/>
</dbReference>
<dbReference type="PANTHER" id="PTHR22916">
    <property type="entry name" value="GLYCOSYLTRANSFERASE"/>
    <property type="match status" value="1"/>
</dbReference>
<dbReference type="CDD" id="cd00761">
    <property type="entry name" value="Glyco_tranf_GTA_type"/>
    <property type="match status" value="1"/>
</dbReference>
<dbReference type="EMBL" id="VTOY01000002">
    <property type="protein sequence ID" value="TYZ24158.1"/>
    <property type="molecule type" value="Genomic_DNA"/>
</dbReference>
<dbReference type="Proteomes" id="UP000323646">
    <property type="component" value="Unassembled WGS sequence"/>
</dbReference>
<accession>A0A5D6WBM7</accession>
<reference evidence="2 3" key="1">
    <citation type="submission" date="2019-08" db="EMBL/GenBank/DDBJ databases">
        <title>Selenomonas sp. mPRGC5 and Selenomonas sp. mPRGC8 isolated from ruminal fluid of dairy goat (Capra hircus).</title>
        <authorList>
            <person name="Poothong S."/>
            <person name="Nuengjamnong C."/>
            <person name="Tanasupawat S."/>
        </authorList>
    </citation>
    <scope>NUCLEOTIDE SEQUENCE [LARGE SCALE GENOMIC DNA]</scope>
    <source>
        <strain evidence="3">mPRGC5</strain>
    </source>
</reference>
<dbReference type="SUPFAM" id="SSF53448">
    <property type="entry name" value="Nucleotide-diphospho-sugar transferases"/>
    <property type="match status" value="1"/>
</dbReference>
<proteinExistence type="predicted"/>
<dbReference type="Pfam" id="PF00535">
    <property type="entry name" value="Glycos_transf_2"/>
    <property type="match status" value="1"/>
</dbReference>
<evidence type="ECO:0000313" key="3">
    <source>
        <dbReference type="Proteomes" id="UP000323646"/>
    </source>
</evidence>
<comment type="caution">
    <text evidence="2">The sequence shown here is derived from an EMBL/GenBank/DDBJ whole genome shotgun (WGS) entry which is preliminary data.</text>
</comment>
<evidence type="ECO:0000259" key="1">
    <source>
        <dbReference type="Pfam" id="PF00535"/>
    </source>
</evidence>
<name>A0A5D6WBM7_9FIRM</name>
<dbReference type="Gene3D" id="3.90.550.10">
    <property type="entry name" value="Spore Coat Polysaccharide Biosynthesis Protein SpsA, Chain A"/>
    <property type="match status" value="1"/>
</dbReference>
<keyword evidence="2" id="KW-0808">Transferase</keyword>
<dbReference type="PANTHER" id="PTHR22916:SF3">
    <property type="entry name" value="UDP-GLCNAC:BETAGAL BETA-1,3-N-ACETYLGLUCOSAMINYLTRANSFERASE-LIKE PROTEIN 1"/>
    <property type="match status" value="1"/>
</dbReference>
<protein>
    <submittedName>
        <fullName evidence="2">Glycosyltransferase family 2 protein</fullName>
    </submittedName>
</protein>
<organism evidence="2 3">
    <name type="scientific">Selenomonas ruminis</name>
    <dbReference type="NCBI Taxonomy" id="2593411"/>
    <lineage>
        <taxon>Bacteria</taxon>
        <taxon>Bacillati</taxon>
        <taxon>Bacillota</taxon>
        <taxon>Negativicutes</taxon>
        <taxon>Selenomonadales</taxon>
        <taxon>Selenomonadaceae</taxon>
        <taxon>Selenomonas</taxon>
    </lineage>
</organism>
<dbReference type="InterPro" id="IPR029044">
    <property type="entry name" value="Nucleotide-diphossugar_trans"/>
</dbReference>
<dbReference type="GO" id="GO:0016758">
    <property type="term" value="F:hexosyltransferase activity"/>
    <property type="evidence" value="ECO:0007669"/>
    <property type="project" value="UniProtKB-ARBA"/>
</dbReference>
<evidence type="ECO:0000313" key="2">
    <source>
        <dbReference type="EMBL" id="TYZ24158.1"/>
    </source>
</evidence>
<gene>
    <name evidence="2" type="ORF">FZ040_05430</name>
</gene>